<evidence type="ECO:0000313" key="3">
    <source>
        <dbReference type="Proteomes" id="UP001473302"/>
    </source>
</evidence>
<name>A0ABP9YWU6_9FUNG</name>
<protein>
    <recommendedName>
        <fullName evidence="4">Hsp70 family protein</fullName>
    </recommendedName>
</protein>
<evidence type="ECO:0000313" key="2">
    <source>
        <dbReference type="EMBL" id="GAA5811333.1"/>
    </source>
</evidence>
<feature type="region of interest" description="Disordered" evidence="1">
    <location>
        <begin position="1223"/>
        <end position="1248"/>
    </location>
</feature>
<proteinExistence type="predicted"/>
<sequence length="1307" mass="151008">MKVFDYNSFEYIVSFDFGTTYSGCCYIHIGQKVKEALKIGDYTQIKRDIHTVNDWGRGNNHTKVPTIAIYSKKQVFLEWGFPAYETWKGIGKENNLTVEQRSIILRKFKIKLADKTAGDEEEYNQHDILNVAATIDYLRKMKETAYNDINQDAISKVDTEKIRYILTVPAQWNEDERAAMRIMAKDAGIINKGDNENRLIIINESLAATLFCEREVNLNLNNFEFRKGNRYLICDAGGGTVDLATYEATDASFNNRDSELIGRCQLTIDNGDHCGSGFVDDNMENVLLDILFHGAEEDKKQKLRQAIAPLMEIFIDELKKLFNGVPESENSEADSNSESECDENDEERVSEDIRNATTFDLRFLYLCEDQRVTKTYKDDEKREFEIKVNRNGHGSLLHIYRETMCARVFDPEVEKTLSLIDKQIKKANSTEIGAIFLLGGFGESKYLLAQTEKRFKDTVGEVITDRSGNLAAMQGAIYYGLEELKRSHEISVISSNFQSSDFDSSQSKLLVCIDIGYEFSTCCYFELDREDQIYSKMRLVTTTENYSGRNQEPTHKIPTVLEYSNKYPGGIAWGAKVLPNSSNRITPNYMMSTSKDDFTKFITDYLKCLYEYASDYIKKERGKGVGINKIRYCLTMENSFNFFRTKKEMRDVAKEAGLFGVLRRDMGHKKQLLLLTREDASAMYYKKIHYTEDMYFWKIKILSNNTCWVSRHVVKNAYVASFRPIREDIDDPDKAEVLYSVNMPCQFNDEYISNWYNQDTSFEEIEDRLIEPVIRDLIKNLPDGSSRANATSGIQKIDKIYVIGRFVLEESRDYIEDLILACLFKKLKPFVTKKENIIHVDKQAQSYQEEDSDNYGLPVKSNDTITDESAYTNRFLQINIQRDCFHLSLYETTNINDEKQNKHQNVRKLRSTTFEFDVTGTMVKRLRQYIHDRPENCVCSSSESHRRDTRKYDNKLSDGLAYYFKNILSFDSNTDKQSINVGGCCTIEIRPHNFLDKILNSTIKELVETMNMSIIQAGITGNYNFDHIFVIGNLLEASEKVDEVVKDLFVKYLYGSLIKYTANAKRIMFSSCNDNEVIHGAAMYGLDPTLHTERVSRRTYAVSVQAHPVLTKESSSIIVDTENQVDLHFQSRKGSSKTIKMGSETKTRLINQNDPVTMNLQLVGTFERFFADQECVVYATIYAKEEEDRRFIGAKIDQHDDSGFKKIHQFEISLKRKDTRGLEKDTRDLEQDTRDLEQDTRDLEQDTRDLEQDINNTSVRSRLSFEIRLLFPDKNEAMFEANVGQFKDCPIPKFKFRDEIVVANIYE</sequence>
<dbReference type="InterPro" id="IPR043129">
    <property type="entry name" value="ATPase_NBD"/>
</dbReference>
<dbReference type="Proteomes" id="UP001473302">
    <property type="component" value="Unassembled WGS sequence"/>
</dbReference>
<dbReference type="PANTHER" id="PTHR14187:SF5">
    <property type="entry name" value="HEAT SHOCK 70 KDA PROTEIN 12A"/>
    <property type="match status" value="1"/>
</dbReference>
<organism evidence="2 3">
    <name type="scientific">Mucor flavus</name>
    <dbReference type="NCBI Taxonomy" id="439312"/>
    <lineage>
        <taxon>Eukaryota</taxon>
        <taxon>Fungi</taxon>
        <taxon>Fungi incertae sedis</taxon>
        <taxon>Mucoromycota</taxon>
        <taxon>Mucoromycotina</taxon>
        <taxon>Mucoromycetes</taxon>
        <taxon>Mucorales</taxon>
        <taxon>Mucorineae</taxon>
        <taxon>Mucoraceae</taxon>
        <taxon>Mucor</taxon>
    </lineage>
</organism>
<dbReference type="EMBL" id="BAABUK010000009">
    <property type="protein sequence ID" value="GAA5811333.1"/>
    <property type="molecule type" value="Genomic_DNA"/>
</dbReference>
<evidence type="ECO:0000256" key="1">
    <source>
        <dbReference type="SAM" id="MobiDB-lite"/>
    </source>
</evidence>
<evidence type="ECO:0008006" key="4">
    <source>
        <dbReference type="Google" id="ProtNLM"/>
    </source>
</evidence>
<reference evidence="2 3" key="1">
    <citation type="submission" date="2024-04" db="EMBL/GenBank/DDBJ databases">
        <title>genome sequences of Mucor flavus KT1a and Helicostylum pulchrum KT1b strains isolated from the surface of a dry-aged beef.</title>
        <authorList>
            <person name="Toyotome T."/>
            <person name="Hosono M."/>
            <person name="Torimaru M."/>
            <person name="Fukuda K."/>
            <person name="Mikami N."/>
        </authorList>
    </citation>
    <scope>NUCLEOTIDE SEQUENCE [LARGE SCALE GENOMIC DNA]</scope>
    <source>
        <strain evidence="2 3">KT1a</strain>
    </source>
</reference>
<gene>
    <name evidence="2" type="ORF">MFLAVUS_004766</name>
</gene>
<dbReference type="PANTHER" id="PTHR14187">
    <property type="entry name" value="ALPHA KINASE/ELONGATION FACTOR 2 KINASE"/>
    <property type="match status" value="1"/>
</dbReference>
<dbReference type="Gene3D" id="3.30.420.40">
    <property type="match status" value="1"/>
</dbReference>
<feature type="compositionally biased region" description="Acidic residues" evidence="1">
    <location>
        <begin position="329"/>
        <end position="349"/>
    </location>
</feature>
<comment type="caution">
    <text evidence="2">The sequence shown here is derived from an EMBL/GenBank/DDBJ whole genome shotgun (WGS) entry which is preliminary data.</text>
</comment>
<keyword evidence="3" id="KW-1185">Reference proteome</keyword>
<accession>A0ABP9YWU6</accession>
<feature type="region of interest" description="Disordered" evidence="1">
    <location>
        <begin position="325"/>
        <end position="349"/>
    </location>
</feature>
<dbReference type="SUPFAM" id="SSF53067">
    <property type="entry name" value="Actin-like ATPase domain"/>
    <property type="match status" value="2"/>
</dbReference>